<dbReference type="PRINTS" id="PR00081">
    <property type="entry name" value="GDHRDH"/>
</dbReference>
<dbReference type="PANTHER" id="PTHR42760:SF40">
    <property type="entry name" value="3-OXOACYL-[ACYL-CARRIER-PROTEIN] REDUCTASE, CHLOROPLASTIC"/>
    <property type="match status" value="1"/>
</dbReference>
<dbReference type="AlphaFoldDB" id="A0A1G2HJE2"/>
<dbReference type="Gene3D" id="3.40.50.720">
    <property type="entry name" value="NAD(P)-binding Rossmann-like Domain"/>
    <property type="match status" value="1"/>
</dbReference>
<dbReference type="PRINTS" id="PR00080">
    <property type="entry name" value="SDRFAMILY"/>
</dbReference>
<gene>
    <name evidence="2" type="ORF">A2639_02610</name>
</gene>
<dbReference type="EMBL" id="MHOL01000017">
    <property type="protein sequence ID" value="OGZ62624.1"/>
    <property type="molecule type" value="Genomic_DNA"/>
</dbReference>
<name>A0A1G2HJE2_9BACT</name>
<evidence type="ECO:0000313" key="2">
    <source>
        <dbReference type="EMBL" id="OGZ62624.1"/>
    </source>
</evidence>
<dbReference type="GO" id="GO:0030497">
    <property type="term" value="P:fatty acid elongation"/>
    <property type="evidence" value="ECO:0007669"/>
    <property type="project" value="TreeGrafter"/>
</dbReference>
<comment type="similarity">
    <text evidence="1">Belongs to the short-chain dehydrogenases/reductases (SDR) family.</text>
</comment>
<evidence type="ECO:0008006" key="4">
    <source>
        <dbReference type="Google" id="ProtNLM"/>
    </source>
</evidence>
<accession>A0A1G2HJE2</accession>
<dbReference type="InterPro" id="IPR036291">
    <property type="entry name" value="NAD(P)-bd_dom_sf"/>
</dbReference>
<dbReference type="Pfam" id="PF13561">
    <property type="entry name" value="adh_short_C2"/>
    <property type="match status" value="1"/>
</dbReference>
<sequence length="261" mass="28939">MKKLRDLFNLKNRIAIVTGGLGHLGFAMTETLLELEAQVIVTCTKEELKDKEAQKKLQYLKNNYRKVSASVIDFADKKSVVTFFGSVKKVDILINNAVVWSKKVADKTDAEIFDDGIDGTLSPVFLCSKLFFSICKGKGVIINIGSMYGVVSPDWRIYEQNNFSSPASYAVAKAGVIQLTKYLASYWSKYGMRVNSISPGSFPKKNVIKDKFFHNSLKSKTMLGRIGEPEDLKGIVALLSSDASSYVTGQNFIIDGGWTAW</sequence>
<dbReference type="GO" id="GO:0016616">
    <property type="term" value="F:oxidoreductase activity, acting on the CH-OH group of donors, NAD or NADP as acceptor"/>
    <property type="evidence" value="ECO:0007669"/>
    <property type="project" value="TreeGrafter"/>
</dbReference>
<dbReference type="InterPro" id="IPR002347">
    <property type="entry name" value="SDR_fam"/>
</dbReference>
<evidence type="ECO:0000313" key="3">
    <source>
        <dbReference type="Proteomes" id="UP000178991"/>
    </source>
</evidence>
<dbReference type="Proteomes" id="UP000178991">
    <property type="component" value="Unassembled WGS sequence"/>
</dbReference>
<organism evidence="2 3">
    <name type="scientific">Candidatus Staskawiczbacteria bacterium RIFCSPHIGHO2_01_FULL_34_27</name>
    <dbReference type="NCBI Taxonomy" id="1802199"/>
    <lineage>
        <taxon>Bacteria</taxon>
        <taxon>Candidatus Staskawicziibacteriota</taxon>
    </lineage>
</organism>
<evidence type="ECO:0000256" key="1">
    <source>
        <dbReference type="ARBA" id="ARBA00006484"/>
    </source>
</evidence>
<protein>
    <recommendedName>
        <fullName evidence="4">Gluconate 5-dehydrogenase</fullName>
    </recommendedName>
</protein>
<reference evidence="2 3" key="1">
    <citation type="journal article" date="2016" name="Nat. Commun.">
        <title>Thousands of microbial genomes shed light on interconnected biogeochemical processes in an aquifer system.</title>
        <authorList>
            <person name="Anantharaman K."/>
            <person name="Brown C.T."/>
            <person name="Hug L.A."/>
            <person name="Sharon I."/>
            <person name="Castelle C.J."/>
            <person name="Probst A.J."/>
            <person name="Thomas B.C."/>
            <person name="Singh A."/>
            <person name="Wilkins M.J."/>
            <person name="Karaoz U."/>
            <person name="Brodie E.L."/>
            <person name="Williams K.H."/>
            <person name="Hubbard S.S."/>
            <person name="Banfield J.F."/>
        </authorList>
    </citation>
    <scope>NUCLEOTIDE SEQUENCE [LARGE SCALE GENOMIC DNA]</scope>
</reference>
<proteinExistence type="inferred from homology"/>
<dbReference type="PANTHER" id="PTHR42760">
    <property type="entry name" value="SHORT-CHAIN DEHYDROGENASES/REDUCTASES FAMILY MEMBER"/>
    <property type="match status" value="1"/>
</dbReference>
<dbReference type="SUPFAM" id="SSF51735">
    <property type="entry name" value="NAD(P)-binding Rossmann-fold domains"/>
    <property type="match status" value="1"/>
</dbReference>
<comment type="caution">
    <text evidence="2">The sequence shown here is derived from an EMBL/GenBank/DDBJ whole genome shotgun (WGS) entry which is preliminary data.</text>
</comment>